<reference evidence="2" key="1">
    <citation type="journal article" date="2019" name="Int. J. Syst. Evol. Microbiol.">
        <title>The Global Catalogue of Microorganisms (GCM) 10K type strain sequencing project: providing services to taxonomists for standard genome sequencing and annotation.</title>
        <authorList>
            <consortium name="The Broad Institute Genomics Platform"/>
            <consortium name="The Broad Institute Genome Sequencing Center for Infectious Disease"/>
            <person name="Wu L."/>
            <person name="Ma J."/>
        </authorList>
    </citation>
    <scope>NUCLEOTIDE SEQUENCE [LARGE SCALE GENOMIC DNA]</scope>
    <source>
        <strain evidence="2">JCM 3367</strain>
    </source>
</reference>
<name>A0ABP6A7Z2_9ACTN</name>
<dbReference type="InterPro" id="IPR046828">
    <property type="entry name" value="RepSA"/>
</dbReference>
<dbReference type="Pfam" id="PF20199">
    <property type="entry name" value="RepSA"/>
    <property type="match status" value="1"/>
</dbReference>
<evidence type="ECO:0000313" key="1">
    <source>
        <dbReference type="EMBL" id="GAA2510889.1"/>
    </source>
</evidence>
<accession>A0ABP6A7Z2</accession>
<sequence>MTSSTLDITPHPNTRWGVMSNADLPTFGHTPLPSQLTDHGAAFYRATQPDYDSWISHVRAAAGCTRPLQLHGALGDARHTEQLPDGVIYKACGNRRHTVCPSCARTYQNDAYQLIRAGLIGGKGVPETVARHPATFATFTAPSFGPVHAHKVSKHTCRNRKRCDCRPDPCRPRRPEDIRLCQHGRPMVCFARHERGDTRIGTPVCADCYDYEHQVVWNLSSGELWRRTKQAADRHLRRLCRTRGIPFVVVYTNSGKARYLSPVRLSHGKVAEFQRRGVVHFHALLRLDGIDAWDLDAVIPPPAGIGVDDLHDALRYAATTIGLTVGGHPDNPTGWPIAWGTQLDLRPLNLAGDGDVTDGMAAGYLAKYATKSTEITGHNSTRLDADTINNYADDQGTHVERLIDACWRIGRPLPAVRRQGGLDTQPANARPTNPCQGLRRWAHMLGFGGHFFTKARRYSTTFGNLRAARIDFRRNEHQDHQQVDTGVVRAIDHQGEETTLVVGALTFAGAGWRNSGDALLANTAAAMARIRHETAREEIAHEIGTLADLPAAA</sequence>
<comment type="caution">
    <text evidence="1">The sequence shown here is derived from an EMBL/GenBank/DDBJ whole genome shotgun (WGS) entry which is preliminary data.</text>
</comment>
<dbReference type="Proteomes" id="UP001499978">
    <property type="component" value="Unassembled WGS sequence"/>
</dbReference>
<gene>
    <name evidence="1" type="ORF">GCM10010201_02110</name>
</gene>
<evidence type="ECO:0000313" key="2">
    <source>
        <dbReference type="Proteomes" id="UP001499978"/>
    </source>
</evidence>
<proteinExistence type="predicted"/>
<dbReference type="EMBL" id="BAAARY010000001">
    <property type="protein sequence ID" value="GAA2510889.1"/>
    <property type="molecule type" value="Genomic_DNA"/>
</dbReference>
<organism evidence="1 2">
    <name type="scientific">Pilimelia columellifera subsp. columellifera</name>
    <dbReference type="NCBI Taxonomy" id="706583"/>
    <lineage>
        <taxon>Bacteria</taxon>
        <taxon>Bacillati</taxon>
        <taxon>Actinomycetota</taxon>
        <taxon>Actinomycetes</taxon>
        <taxon>Micromonosporales</taxon>
        <taxon>Micromonosporaceae</taxon>
        <taxon>Pilimelia</taxon>
    </lineage>
</organism>
<keyword evidence="2" id="KW-1185">Reference proteome</keyword>
<protein>
    <submittedName>
        <fullName evidence="1">Plasmid replication initiator protein</fullName>
    </submittedName>
</protein>